<dbReference type="AlphaFoldDB" id="A0A4C1T4Z4"/>
<accession>A0A4C1T4Z4</accession>
<organism evidence="1 2">
    <name type="scientific">Eumeta variegata</name>
    <name type="common">Bagworm moth</name>
    <name type="synonym">Eumeta japonica</name>
    <dbReference type="NCBI Taxonomy" id="151549"/>
    <lineage>
        <taxon>Eukaryota</taxon>
        <taxon>Metazoa</taxon>
        <taxon>Ecdysozoa</taxon>
        <taxon>Arthropoda</taxon>
        <taxon>Hexapoda</taxon>
        <taxon>Insecta</taxon>
        <taxon>Pterygota</taxon>
        <taxon>Neoptera</taxon>
        <taxon>Endopterygota</taxon>
        <taxon>Lepidoptera</taxon>
        <taxon>Glossata</taxon>
        <taxon>Ditrysia</taxon>
        <taxon>Tineoidea</taxon>
        <taxon>Psychidae</taxon>
        <taxon>Oiketicinae</taxon>
        <taxon>Eumeta</taxon>
    </lineage>
</organism>
<protein>
    <submittedName>
        <fullName evidence="1">Uncharacterized protein</fullName>
    </submittedName>
</protein>
<proteinExistence type="predicted"/>
<keyword evidence="2" id="KW-1185">Reference proteome</keyword>
<evidence type="ECO:0000313" key="1">
    <source>
        <dbReference type="EMBL" id="GBP09492.1"/>
    </source>
</evidence>
<name>A0A4C1T4Z4_EUMVA</name>
<reference evidence="1 2" key="1">
    <citation type="journal article" date="2019" name="Commun. Biol.">
        <title>The bagworm genome reveals a unique fibroin gene that provides high tensile strength.</title>
        <authorList>
            <person name="Kono N."/>
            <person name="Nakamura H."/>
            <person name="Ohtoshi R."/>
            <person name="Tomita M."/>
            <person name="Numata K."/>
            <person name="Arakawa K."/>
        </authorList>
    </citation>
    <scope>NUCLEOTIDE SEQUENCE [LARGE SCALE GENOMIC DNA]</scope>
</reference>
<dbReference type="OrthoDB" id="424543at2759"/>
<sequence length="155" mass="18159">MVYLSSTGGQVHAKRFLVRDLRIAAHDSNRDNYCSFVSTANRFAAAAQRARAVMYCFGEISRLDKVRNEFVRGSFKVAPIAEKLEESRYGHILKRKDSHRFKKALDICGRPRRKGRYQPTLMDKYAKRDLEREPEYADKPEQSFFLVRMHKKTRP</sequence>
<gene>
    <name evidence="1" type="ORF">EVAR_76513_1</name>
</gene>
<evidence type="ECO:0000313" key="2">
    <source>
        <dbReference type="Proteomes" id="UP000299102"/>
    </source>
</evidence>
<comment type="caution">
    <text evidence="1">The sequence shown here is derived from an EMBL/GenBank/DDBJ whole genome shotgun (WGS) entry which is preliminary data.</text>
</comment>
<dbReference type="EMBL" id="BGZK01000036">
    <property type="protein sequence ID" value="GBP09492.1"/>
    <property type="molecule type" value="Genomic_DNA"/>
</dbReference>
<dbReference type="Proteomes" id="UP000299102">
    <property type="component" value="Unassembled WGS sequence"/>
</dbReference>